<feature type="domain" description="Chitin-binding type-2" evidence="7">
    <location>
        <begin position="211"/>
        <end position="264"/>
    </location>
</feature>
<evidence type="ECO:0000256" key="6">
    <source>
        <dbReference type="SAM" id="MobiDB-lite"/>
    </source>
</evidence>
<dbReference type="InParanoid" id="E9FUK6"/>
<dbReference type="InterPro" id="IPR002557">
    <property type="entry name" value="Chitin-bd_dom"/>
</dbReference>
<feature type="domain" description="Chitin-binding type-2" evidence="7">
    <location>
        <begin position="304"/>
        <end position="361"/>
    </location>
</feature>
<dbReference type="Proteomes" id="UP000000305">
    <property type="component" value="Unassembled WGS sequence"/>
</dbReference>
<keyword evidence="3" id="KW-0677">Repeat</keyword>
<dbReference type="EMBL" id="GL732525">
    <property type="protein sequence ID" value="EFX88745.1"/>
    <property type="molecule type" value="Genomic_DNA"/>
</dbReference>
<name>E9FUK6_DAPPU</name>
<dbReference type="InterPro" id="IPR051940">
    <property type="entry name" value="Chitin_bind-dev_reg"/>
</dbReference>
<keyword evidence="5" id="KW-0325">Glycoprotein</keyword>
<proteinExistence type="predicted"/>
<dbReference type="GO" id="GO:0008061">
    <property type="term" value="F:chitin binding"/>
    <property type="evidence" value="ECO:0000318"/>
    <property type="project" value="GO_Central"/>
</dbReference>
<evidence type="ECO:0000313" key="9">
    <source>
        <dbReference type="Proteomes" id="UP000000305"/>
    </source>
</evidence>
<feature type="domain" description="Chitin-binding type-2" evidence="7">
    <location>
        <begin position="22"/>
        <end position="82"/>
    </location>
</feature>
<keyword evidence="1" id="KW-0147">Chitin-binding</keyword>
<sequence length="705" mass="74669">MCCPLVPYCPKPLRTIIGERNSALCENAGDGFYAFPDNPNCNPNYYACIGGVQYNQTCPGNSVFEPTYGNCLSPDTAPSCKITTTTPVSTTTVKATTTTTAPFSCTSDGFYPVGTCSTSYYACVGGVVYPQTCPGNGIFDPSKSACVAPESLPSCPPITSTVPVTTTIPSTSTVTTPSTTVATTTLTSTTTAPPTSTTTITTTPASTGTTIFTCTQDGFFPMGSCLSTYYACVGGISYVQTCPGNGIFVDTKCVTPQDVIGCDTTTSTTMSSSTTISTTMSSSTTTVISTTTASTTSTVSSVAPFTCPTPEGFYPIPGACSADYFICVSGSPYVQSCPIGQVFNPKTQYCEPPINVPLCYFSFVDFYQVCVLGSPYVSTCPNGTVFDPVTKLCTPIGWASCTSPFTCPTPDGFFPIPGACSNSYYTCVGNQAYLQGLHGYGGSRATGDIEIGPDPNFQCPEGTSVAPHPEKCGLYYTCYFASPVTLWQCYSNYLFDVTYSSCNYPESTDCGNRQRSGPTITATRTKSAADSPPSTSPVFNCPSAGGFFPVSPEECYQHYYTCAGGVAYVMLCPTDGLFDPVTLTCKPANEVSCKDPAFTCTADGFYPVEGECTGVYFVCASGVAYESVCPNNGIFDPDRGICASPDTVPCAQDRKADIDNAKINKDYYTKCIENMCMAVYDVKRSYGGFNSAYYFNVLTYCIIFR</sequence>
<dbReference type="KEGG" id="dpx:DAPPUDRAFT_311082"/>
<protein>
    <recommendedName>
        <fullName evidence="7">Chitin-binding type-2 domain-containing protein</fullName>
    </recommendedName>
</protein>
<evidence type="ECO:0000256" key="5">
    <source>
        <dbReference type="ARBA" id="ARBA00023180"/>
    </source>
</evidence>
<evidence type="ECO:0000313" key="8">
    <source>
        <dbReference type="EMBL" id="EFX88745.1"/>
    </source>
</evidence>
<evidence type="ECO:0000256" key="2">
    <source>
        <dbReference type="ARBA" id="ARBA00022729"/>
    </source>
</evidence>
<keyword evidence="2" id="KW-0732">Signal</keyword>
<evidence type="ECO:0000256" key="1">
    <source>
        <dbReference type="ARBA" id="ARBA00022669"/>
    </source>
</evidence>
<dbReference type="PANTHER" id="PTHR23301:SF0">
    <property type="entry name" value="CHITIN-BINDING TYPE-2 DOMAIN-CONTAINING PROTEIN-RELATED"/>
    <property type="match status" value="1"/>
</dbReference>
<feature type="domain" description="Chitin-binding type-2" evidence="7">
    <location>
        <begin position="538"/>
        <end position="595"/>
    </location>
</feature>
<dbReference type="Pfam" id="PF01607">
    <property type="entry name" value="CBM_14"/>
    <property type="match status" value="7"/>
</dbReference>
<feature type="domain" description="Chitin-binding type-2" evidence="7">
    <location>
        <begin position="597"/>
        <end position="652"/>
    </location>
</feature>
<dbReference type="PANTHER" id="PTHR23301">
    <property type="entry name" value="CHITIN BINDING PERITROPHIN-A"/>
    <property type="match status" value="1"/>
</dbReference>
<feature type="domain" description="Chitin-binding type-2" evidence="7">
    <location>
        <begin position="456"/>
        <end position="512"/>
    </location>
</feature>
<feature type="domain" description="Chitin-binding type-2" evidence="7">
    <location>
        <begin position="367"/>
        <end position="403"/>
    </location>
</feature>
<accession>E9FUK6</accession>
<dbReference type="SMART" id="SM00494">
    <property type="entry name" value="ChtBD2"/>
    <property type="match status" value="8"/>
</dbReference>
<evidence type="ECO:0000259" key="7">
    <source>
        <dbReference type="PROSITE" id="PS50940"/>
    </source>
</evidence>
<reference evidence="8 9" key="1">
    <citation type="journal article" date="2011" name="Science">
        <title>The ecoresponsive genome of Daphnia pulex.</title>
        <authorList>
            <person name="Colbourne J.K."/>
            <person name="Pfrender M.E."/>
            <person name="Gilbert D."/>
            <person name="Thomas W.K."/>
            <person name="Tucker A."/>
            <person name="Oakley T.H."/>
            <person name="Tokishita S."/>
            <person name="Aerts A."/>
            <person name="Arnold G.J."/>
            <person name="Basu M.K."/>
            <person name="Bauer D.J."/>
            <person name="Caceres C.E."/>
            <person name="Carmel L."/>
            <person name="Casola C."/>
            <person name="Choi J.H."/>
            <person name="Detter J.C."/>
            <person name="Dong Q."/>
            <person name="Dusheyko S."/>
            <person name="Eads B.D."/>
            <person name="Frohlich T."/>
            <person name="Geiler-Samerotte K.A."/>
            <person name="Gerlach D."/>
            <person name="Hatcher P."/>
            <person name="Jogdeo S."/>
            <person name="Krijgsveld J."/>
            <person name="Kriventseva E.V."/>
            <person name="Kultz D."/>
            <person name="Laforsch C."/>
            <person name="Lindquist E."/>
            <person name="Lopez J."/>
            <person name="Manak J.R."/>
            <person name="Muller J."/>
            <person name="Pangilinan J."/>
            <person name="Patwardhan R.P."/>
            <person name="Pitluck S."/>
            <person name="Pritham E.J."/>
            <person name="Rechtsteiner A."/>
            <person name="Rho M."/>
            <person name="Rogozin I.B."/>
            <person name="Sakarya O."/>
            <person name="Salamov A."/>
            <person name="Schaack S."/>
            <person name="Shapiro H."/>
            <person name="Shiga Y."/>
            <person name="Skalitzky C."/>
            <person name="Smith Z."/>
            <person name="Souvorov A."/>
            <person name="Sung W."/>
            <person name="Tang Z."/>
            <person name="Tsuchiya D."/>
            <person name="Tu H."/>
            <person name="Vos H."/>
            <person name="Wang M."/>
            <person name="Wolf Y.I."/>
            <person name="Yamagata H."/>
            <person name="Yamada T."/>
            <person name="Ye Y."/>
            <person name="Shaw J.R."/>
            <person name="Andrews J."/>
            <person name="Crease T.J."/>
            <person name="Tang H."/>
            <person name="Lucas S.M."/>
            <person name="Robertson H.M."/>
            <person name="Bork P."/>
            <person name="Koonin E.V."/>
            <person name="Zdobnov E.M."/>
            <person name="Grigoriev I.V."/>
            <person name="Lynch M."/>
            <person name="Boore J.L."/>
        </authorList>
    </citation>
    <scope>NUCLEOTIDE SEQUENCE [LARGE SCALE GENOMIC DNA]</scope>
</reference>
<dbReference type="SUPFAM" id="SSF57625">
    <property type="entry name" value="Invertebrate chitin-binding proteins"/>
    <property type="match status" value="8"/>
</dbReference>
<feature type="domain" description="Chitin-binding type-2" evidence="7">
    <location>
        <begin position="102"/>
        <end position="157"/>
    </location>
</feature>
<dbReference type="OrthoDB" id="6020543at2759"/>
<dbReference type="eggNOG" id="ENOG502SE4V">
    <property type="taxonomic scope" value="Eukaryota"/>
</dbReference>
<dbReference type="PROSITE" id="PS50940">
    <property type="entry name" value="CHIT_BIND_II"/>
    <property type="match status" value="8"/>
</dbReference>
<keyword evidence="4" id="KW-1015">Disulfide bond</keyword>
<dbReference type="InterPro" id="IPR036508">
    <property type="entry name" value="Chitin-bd_dom_sf"/>
</dbReference>
<dbReference type="OMA" id="MHVMDCP"/>
<dbReference type="Gene3D" id="2.170.140.10">
    <property type="entry name" value="Chitin binding domain"/>
    <property type="match status" value="8"/>
</dbReference>
<keyword evidence="9" id="KW-1185">Reference proteome</keyword>
<organism evidence="8 9">
    <name type="scientific">Daphnia pulex</name>
    <name type="common">Water flea</name>
    <dbReference type="NCBI Taxonomy" id="6669"/>
    <lineage>
        <taxon>Eukaryota</taxon>
        <taxon>Metazoa</taxon>
        <taxon>Ecdysozoa</taxon>
        <taxon>Arthropoda</taxon>
        <taxon>Crustacea</taxon>
        <taxon>Branchiopoda</taxon>
        <taxon>Diplostraca</taxon>
        <taxon>Cladocera</taxon>
        <taxon>Anomopoda</taxon>
        <taxon>Daphniidae</taxon>
        <taxon>Daphnia</taxon>
    </lineage>
</organism>
<dbReference type="GO" id="GO:0030312">
    <property type="term" value="C:external encapsulating structure"/>
    <property type="evidence" value="ECO:0000318"/>
    <property type="project" value="GO_Central"/>
</dbReference>
<gene>
    <name evidence="8" type="ORF">DAPPUDRAFT_311082</name>
</gene>
<feature type="region of interest" description="Disordered" evidence="6">
    <location>
        <begin position="513"/>
        <end position="534"/>
    </location>
</feature>
<evidence type="ECO:0000256" key="3">
    <source>
        <dbReference type="ARBA" id="ARBA00022737"/>
    </source>
</evidence>
<dbReference type="AlphaFoldDB" id="E9FUK6"/>
<dbReference type="GO" id="GO:0005576">
    <property type="term" value="C:extracellular region"/>
    <property type="evidence" value="ECO:0007669"/>
    <property type="project" value="InterPro"/>
</dbReference>
<dbReference type="HOGENOM" id="CLU_391425_0_0_1"/>
<evidence type="ECO:0000256" key="4">
    <source>
        <dbReference type="ARBA" id="ARBA00023157"/>
    </source>
</evidence>